<dbReference type="SUPFAM" id="SSF52047">
    <property type="entry name" value="RNI-like"/>
    <property type="match status" value="1"/>
</dbReference>
<organism evidence="1 2">
    <name type="scientific">Aureobasidium pullulans</name>
    <name type="common">Black yeast</name>
    <name type="synonym">Pullularia pullulans</name>
    <dbReference type="NCBI Taxonomy" id="5580"/>
    <lineage>
        <taxon>Eukaryota</taxon>
        <taxon>Fungi</taxon>
        <taxon>Dikarya</taxon>
        <taxon>Ascomycota</taxon>
        <taxon>Pezizomycotina</taxon>
        <taxon>Dothideomycetes</taxon>
        <taxon>Dothideomycetidae</taxon>
        <taxon>Dothideales</taxon>
        <taxon>Saccotheciaceae</taxon>
        <taxon>Aureobasidium</taxon>
    </lineage>
</organism>
<name>A0A4V4KVF6_AURPU</name>
<comment type="caution">
    <text evidence="1">The sequence shown here is derived from an EMBL/GenBank/DDBJ whole genome shotgun (WGS) entry which is preliminary data.</text>
</comment>
<accession>A0A4V4KVF6</accession>
<sequence length="388" mass="44135">MDQVLQTPELLTRVFQLLHDDAKVRFVRSNLPTAARVCSLWRDIIEGIIWREPPAEALAKIRRTRRQHFASNVRSLDFSGKRDPTVHALFDGLQFPRLRKLELGDSNQTHAGWHSTISQYFQPRLESLTLRWWDAKFTPELLAVIQARCPHLKSICFYGVGEKVSPENFLTFIKACEHLEKIRLSLIPISDNALVSNDLLLHLSKMKRLNYLDIDNNISRAELFERIKRGNSTPFQHLTKLELCATSPVMSAAVYVLPNVTKLTLCLKDGTGACFKDLSAMPNLRKLILLGTKATTLTREELDSLRALHHLEKLRIAPSDSCMQDIHAAHFTDADFDLMVSGLPEMRNFAFDVICEPRSISPFKKLSQVGKTTVEWKLRSAGTEQHAS</sequence>
<dbReference type="PANTHER" id="PTHR38926">
    <property type="entry name" value="F-BOX DOMAIN CONTAINING PROTEIN, EXPRESSED"/>
    <property type="match status" value="1"/>
</dbReference>
<dbReference type="Proteomes" id="UP000309734">
    <property type="component" value="Unassembled WGS sequence"/>
</dbReference>
<gene>
    <name evidence="1" type="ORF">D6C85_09681</name>
</gene>
<proteinExistence type="predicted"/>
<dbReference type="PANTHER" id="PTHR38926:SF5">
    <property type="entry name" value="F-BOX AND LEUCINE-RICH REPEAT PROTEIN 6"/>
    <property type="match status" value="1"/>
</dbReference>
<evidence type="ECO:0008006" key="3">
    <source>
        <dbReference type="Google" id="ProtNLM"/>
    </source>
</evidence>
<dbReference type="EMBL" id="QZBS01000569">
    <property type="protein sequence ID" value="THZ60831.1"/>
    <property type="molecule type" value="Genomic_DNA"/>
</dbReference>
<dbReference type="InterPro" id="IPR032675">
    <property type="entry name" value="LRR_dom_sf"/>
</dbReference>
<dbReference type="Gene3D" id="3.80.10.10">
    <property type="entry name" value="Ribonuclease Inhibitor"/>
    <property type="match status" value="1"/>
</dbReference>
<protein>
    <recommendedName>
        <fullName evidence="3">F-box domain-containing protein</fullName>
    </recommendedName>
</protein>
<evidence type="ECO:0000313" key="1">
    <source>
        <dbReference type="EMBL" id="THZ60831.1"/>
    </source>
</evidence>
<evidence type="ECO:0000313" key="2">
    <source>
        <dbReference type="Proteomes" id="UP000309734"/>
    </source>
</evidence>
<dbReference type="AlphaFoldDB" id="A0A4V4KVF6"/>
<reference evidence="1 2" key="1">
    <citation type="submission" date="2018-10" db="EMBL/GenBank/DDBJ databases">
        <title>Fifty Aureobasidium pullulans genomes reveal a recombining polyextremotolerant generalist.</title>
        <authorList>
            <person name="Gostincar C."/>
            <person name="Turk M."/>
            <person name="Zajc J."/>
            <person name="Gunde-Cimerman N."/>
        </authorList>
    </citation>
    <scope>NUCLEOTIDE SEQUENCE [LARGE SCALE GENOMIC DNA]</scope>
    <source>
        <strain evidence="1 2">EXF-3519</strain>
    </source>
</reference>